<gene>
    <name evidence="1" type="ORF">RIF29_17864</name>
</gene>
<dbReference type="EMBL" id="JAYWIO010000003">
    <property type="protein sequence ID" value="KAK7276719.1"/>
    <property type="molecule type" value="Genomic_DNA"/>
</dbReference>
<proteinExistence type="predicted"/>
<accession>A0AAN9FI27</accession>
<name>A0AAN9FI27_CROPI</name>
<dbReference type="AlphaFoldDB" id="A0AAN9FI27"/>
<sequence>MVHFSRSPFLHFFPKGINPNAPHSFPGSGGAAAVSSLSFSTVRYCCSCSTRALLAARSLLLWCSARCCCSWFGAPAPPFAVVALAPPFAAAVAPLVASNSANLLLPTTSLYSNVKLVDSGSMVTRLGT</sequence>
<comment type="caution">
    <text evidence="1">The sequence shown here is derived from an EMBL/GenBank/DDBJ whole genome shotgun (WGS) entry which is preliminary data.</text>
</comment>
<evidence type="ECO:0000313" key="2">
    <source>
        <dbReference type="Proteomes" id="UP001372338"/>
    </source>
</evidence>
<dbReference type="Proteomes" id="UP001372338">
    <property type="component" value="Unassembled WGS sequence"/>
</dbReference>
<evidence type="ECO:0000313" key="1">
    <source>
        <dbReference type="EMBL" id="KAK7276719.1"/>
    </source>
</evidence>
<reference evidence="1 2" key="1">
    <citation type="submission" date="2024-01" db="EMBL/GenBank/DDBJ databases">
        <title>The genomes of 5 underutilized Papilionoideae crops provide insights into root nodulation and disease resistanc.</title>
        <authorList>
            <person name="Yuan L."/>
        </authorList>
    </citation>
    <scope>NUCLEOTIDE SEQUENCE [LARGE SCALE GENOMIC DNA]</scope>
    <source>
        <strain evidence="1">ZHUSHIDOU_FW_LH</strain>
        <tissue evidence="1">Leaf</tissue>
    </source>
</reference>
<organism evidence="1 2">
    <name type="scientific">Crotalaria pallida</name>
    <name type="common">Smooth rattlebox</name>
    <name type="synonym">Crotalaria striata</name>
    <dbReference type="NCBI Taxonomy" id="3830"/>
    <lineage>
        <taxon>Eukaryota</taxon>
        <taxon>Viridiplantae</taxon>
        <taxon>Streptophyta</taxon>
        <taxon>Embryophyta</taxon>
        <taxon>Tracheophyta</taxon>
        <taxon>Spermatophyta</taxon>
        <taxon>Magnoliopsida</taxon>
        <taxon>eudicotyledons</taxon>
        <taxon>Gunneridae</taxon>
        <taxon>Pentapetalae</taxon>
        <taxon>rosids</taxon>
        <taxon>fabids</taxon>
        <taxon>Fabales</taxon>
        <taxon>Fabaceae</taxon>
        <taxon>Papilionoideae</taxon>
        <taxon>50 kb inversion clade</taxon>
        <taxon>genistoids sensu lato</taxon>
        <taxon>core genistoids</taxon>
        <taxon>Crotalarieae</taxon>
        <taxon>Crotalaria</taxon>
    </lineage>
</organism>
<keyword evidence="2" id="KW-1185">Reference proteome</keyword>
<protein>
    <submittedName>
        <fullName evidence="1">Uncharacterized protein</fullName>
    </submittedName>
</protein>